<dbReference type="Proteomes" id="UP000800041">
    <property type="component" value="Unassembled WGS sequence"/>
</dbReference>
<organism evidence="2 3">
    <name type="scientific">Aulographum hederae CBS 113979</name>
    <dbReference type="NCBI Taxonomy" id="1176131"/>
    <lineage>
        <taxon>Eukaryota</taxon>
        <taxon>Fungi</taxon>
        <taxon>Dikarya</taxon>
        <taxon>Ascomycota</taxon>
        <taxon>Pezizomycotina</taxon>
        <taxon>Dothideomycetes</taxon>
        <taxon>Pleosporomycetidae</taxon>
        <taxon>Aulographales</taxon>
        <taxon>Aulographaceae</taxon>
    </lineage>
</organism>
<reference evidence="2" key="1">
    <citation type="journal article" date="2020" name="Stud. Mycol.">
        <title>101 Dothideomycetes genomes: a test case for predicting lifestyles and emergence of pathogens.</title>
        <authorList>
            <person name="Haridas S."/>
            <person name="Albert R."/>
            <person name="Binder M."/>
            <person name="Bloem J."/>
            <person name="Labutti K."/>
            <person name="Salamov A."/>
            <person name="Andreopoulos B."/>
            <person name="Baker S."/>
            <person name="Barry K."/>
            <person name="Bills G."/>
            <person name="Bluhm B."/>
            <person name="Cannon C."/>
            <person name="Castanera R."/>
            <person name="Culley D."/>
            <person name="Daum C."/>
            <person name="Ezra D."/>
            <person name="Gonzalez J."/>
            <person name="Henrissat B."/>
            <person name="Kuo A."/>
            <person name="Liang C."/>
            <person name="Lipzen A."/>
            <person name="Lutzoni F."/>
            <person name="Magnuson J."/>
            <person name="Mondo S."/>
            <person name="Nolan M."/>
            <person name="Ohm R."/>
            <person name="Pangilinan J."/>
            <person name="Park H.-J."/>
            <person name="Ramirez L."/>
            <person name="Alfaro M."/>
            <person name="Sun H."/>
            <person name="Tritt A."/>
            <person name="Yoshinaga Y."/>
            <person name="Zwiers L.-H."/>
            <person name="Turgeon B."/>
            <person name="Goodwin S."/>
            <person name="Spatafora J."/>
            <person name="Crous P."/>
            <person name="Grigoriev I."/>
        </authorList>
    </citation>
    <scope>NUCLEOTIDE SEQUENCE</scope>
    <source>
        <strain evidence="2">CBS 113979</strain>
    </source>
</reference>
<dbReference type="EMBL" id="ML977145">
    <property type="protein sequence ID" value="KAF1989354.1"/>
    <property type="molecule type" value="Genomic_DNA"/>
</dbReference>
<evidence type="ECO:0000313" key="2">
    <source>
        <dbReference type="EMBL" id="KAF1989354.1"/>
    </source>
</evidence>
<evidence type="ECO:0000313" key="3">
    <source>
        <dbReference type="Proteomes" id="UP000800041"/>
    </source>
</evidence>
<feature type="region of interest" description="Disordered" evidence="1">
    <location>
        <begin position="69"/>
        <end position="92"/>
    </location>
</feature>
<feature type="compositionally biased region" description="Basic and acidic residues" evidence="1">
    <location>
        <begin position="200"/>
        <end position="211"/>
    </location>
</feature>
<name>A0A6G1H8G8_9PEZI</name>
<evidence type="ECO:0000256" key="1">
    <source>
        <dbReference type="SAM" id="MobiDB-lite"/>
    </source>
</evidence>
<feature type="region of interest" description="Disordered" evidence="1">
    <location>
        <begin position="1"/>
        <end position="41"/>
    </location>
</feature>
<feature type="compositionally biased region" description="Pro residues" evidence="1">
    <location>
        <begin position="69"/>
        <end position="81"/>
    </location>
</feature>
<dbReference type="AlphaFoldDB" id="A0A6G1H8G8"/>
<feature type="compositionally biased region" description="Basic and acidic residues" evidence="1">
    <location>
        <begin position="297"/>
        <end position="318"/>
    </location>
</feature>
<feature type="region of interest" description="Disordered" evidence="1">
    <location>
        <begin position="179"/>
        <end position="211"/>
    </location>
</feature>
<feature type="compositionally biased region" description="Basic and acidic residues" evidence="1">
    <location>
        <begin position="179"/>
        <end position="189"/>
    </location>
</feature>
<keyword evidence="3" id="KW-1185">Reference proteome</keyword>
<feature type="region of interest" description="Disordered" evidence="1">
    <location>
        <begin position="270"/>
        <end position="318"/>
    </location>
</feature>
<gene>
    <name evidence="2" type="ORF">K402DRAFT_390932</name>
</gene>
<sequence>MSSPACLPPALMHSMNAALPTPDPSPESSPESEESILPRLDHLGLLPPGPLTYFSYAFAGLPAPASATPVPPPTLAPPTPPTSLAAPAAPTPPTSLAAPAALPTSLAAPAAPVCPPFPARRDSVLILRYRRGNSAFGRLPAASPSTADQPAEPCDPLLCAALLAKARKMPVERHPGVKAELERRRRGEPPQEIDYGPEADSMRYRERRRGLQKDSEIVPEMKIAVDEKGPYVVIPEVEPYCPYPRPVEGEDWEEYYGLRERWRYFEFPEKGDEREGTGKGEEVDPFDDSFREGGMTAEERMGVLAVERKREREEREEREERILAEAIALPVPGGDHDGADFIEEMSAEEEQDMLEGLGL</sequence>
<feature type="compositionally biased region" description="Basic and acidic residues" evidence="1">
    <location>
        <begin position="270"/>
        <end position="282"/>
    </location>
</feature>
<protein>
    <submittedName>
        <fullName evidence="2">Uncharacterized protein</fullName>
    </submittedName>
</protein>
<accession>A0A6G1H8G8</accession>
<feature type="compositionally biased region" description="Low complexity" evidence="1">
    <location>
        <begin position="82"/>
        <end position="92"/>
    </location>
</feature>
<proteinExistence type="predicted"/>